<evidence type="ECO:0000313" key="2">
    <source>
        <dbReference type="Proteomes" id="UP001216899"/>
    </source>
</evidence>
<protein>
    <submittedName>
        <fullName evidence="1">Uncharacterized protein</fullName>
    </submittedName>
</protein>
<proteinExistence type="predicted"/>
<keyword evidence="2" id="KW-1185">Reference proteome</keyword>
<dbReference type="EMBL" id="CP117466">
    <property type="protein sequence ID" value="WDA11636.1"/>
    <property type="molecule type" value="Genomic_DNA"/>
</dbReference>
<name>A0ABY7UQD8_9RHOB</name>
<evidence type="ECO:0000313" key="1">
    <source>
        <dbReference type="EMBL" id="WDA11636.1"/>
    </source>
</evidence>
<reference evidence="1 2" key="1">
    <citation type="submission" date="2023-02" db="EMBL/GenBank/DDBJ databases">
        <title>Whole genome sequenc of Paracoccus marcusii MBLB0836.</title>
        <authorList>
            <person name="Seo M.-J."/>
            <person name="Cho E.-S."/>
            <person name="Hwang C.Y."/>
        </authorList>
    </citation>
    <scope>NUCLEOTIDE SEQUENCE [LARGE SCALE GENOMIC DNA]</scope>
    <source>
        <strain evidence="1 2">MBLB0836</strain>
    </source>
</reference>
<sequence length="67" mass="7362">MSHTHSVSVPSQVLRRVLGTAELHCDESEEARILSASDAVEYERQREDIAVLLAILEVAGVGEEDDE</sequence>
<dbReference type="Proteomes" id="UP001216899">
    <property type="component" value="Chromosome"/>
</dbReference>
<dbReference type="RefSeq" id="WP_139085372.1">
    <property type="nucleotide sequence ID" value="NZ_CP117466.1"/>
</dbReference>
<gene>
    <name evidence="1" type="ORF">PRL19_10020</name>
</gene>
<accession>A0ABY7UQD8</accession>
<organism evidence="1 2">
    <name type="scientific">Paracoccus marcusii</name>
    <dbReference type="NCBI Taxonomy" id="59779"/>
    <lineage>
        <taxon>Bacteria</taxon>
        <taxon>Pseudomonadati</taxon>
        <taxon>Pseudomonadota</taxon>
        <taxon>Alphaproteobacteria</taxon>
        <taxon>Rhodobacterales</taxon>
        <taxon>Paracoccaceae</taxon>
        <taxon>Paracoccus</taxon>
    </lineage>
</organism>